<accession>A0A219ARB1</accession>
<dbReference type="Proteomes" id="UP000078397">
    <property type="component" value="Unassembled WGS sequence"/>
</dbReference>
<evidence type="ECO:0000313" key="2">
    <source>
        <dbReference type="Proteomes" id="UP000078397"/>
    </source>
</evidence>
<name>A0A219ARB1_METCM</name>
<dbReference type="AlphaFoldDB" id="A0A219ARB1"/>
<gene>
    <name evidence="1" type="ORF">VFPPC_17692</name>
</gene>
<dbReference type="EMBL" id="LSBJ02000003">
    <property type="protein sequence ID" value="OWT43132.1"/>
    <property type="molecule type" value="Genomic_DNA"/>
</dbReference>
<dbReference type="GeneID" id="33936621"/>
<evidence type="ECO:0000313" key="1">
    <source>
        <dbReference type="EMBL" id="OWT43132.1"/>
    </source>
</evidence>
<dbReference type="RefSeq" id="XP_022285581.1">
    <property type="nucleotide sequence ID" value="XM_022429381.1"/>
</dbReference>
<organism evidence="1 2">
    <name type="scientific">Pochonia chlamydosporia 170</name>
    <dbReference type="NCBI Taxonomy" id="1380566"/>
    <lineage>
        <taxon>Eukaryota</taxon>
        <taxon>Fungi</taxon>
        <taxon>Dikarya</taxon>
        <taxon>Ascomycota</taxon>
        <taxon>Pezizomycotina</taxon>
        <taxon>Sordariomycetes</taxon>
        <taxon>Hypocreomycetidae</taxon>
        <taxon>Hypocreales</taxon>
        <taxon>Clavicipitaceae</taxon>
        <taxon>Pochonia</taxon>
    </lineage>
</organism>
<reference evidence="1 2" key="1">
    <citation type="journal article" date="2016" name="PLoS Pathog.">
        <title>Biosynthesis of antibiotic leucinostatins in bio-control fungus Purpureocillium lilacinum and their inhibition on phytophthora revealed by genome mining.</title>
        <authorList>
            <person name="Wang G."/>
            <person name="Liu Z."/>
            <person name="Lin R."/>
            <person name="Li E."/>
            <person name="Mao Z."/>
            <person name="Ling J."/>
            <person name="Yang Y."/>
            <person name="Yin W.B."/>
            <person name="Xie B."/>
        </authorList>
    </citation>
    <scope>NUCLEOTIDE SEQUENCE [LARGE SCALE GENOMIC DNA]</scope>
    <source>
        <strain evidence="1">170</strain>
    </source>
</reference>
<dbReference type="KEGG" id="pchm:VFPPC_17692"/>
<sequence>MEMVCRPRDSTTATATATAPSWAYQHWAQEQAPDLTMPALTKDSFQVGKARRRALALASVLLCHHCYLVDSCCAERPDGMIIMLSCVGWRGLERGCKCTVGWPRCVVIQAE</sequence>
<protein>
    <submittedName>
        <fullName evidence="1">Uncharacterized protein</fullName>
    </submittedName>
</protein>
<proteinExistence type="predicted"/>
<comment type="caution">
    <text evidence="1">The sequence shown here is derived from an EMBL/GenBank/DDBJ whole genome shotgun (WGS) entry which is preliminary data.</text>
</comment>
<keyword evidence="2" id="KW-1185">Reference proteome</keyword>